<dbReference type="STRING" id="1296121.A0A1A6ADH5"/>
<comment type="similarity">
    <text evidence="3">Belongs to the RBT5 family.</text>
</comment>
<dbReference type="PROSITE" id="PS52012">
    <property type="entry name" value="CFEM"/>
    <property type="match status" value="1"/>
</dbReference>
<evidence type="ECO:0000256" key="6">
    <source>
        <dbReference type="ARBA" id="ARBA00022617"/>
    </source>
</evidence>
<evidence type="ECO:0000313" key="17">
    <source>
        <dbReference type="EMBL" id="WWC58988.1"/>
    </source>
</evidence>
<dbReference type="AlphaFoldDB" id="A0A1A6ADH5"/>
<reference evidence="17" key="2">
    <citation type="submission" date="2013-07" db="EMBL/GenBank/DDBJ databases">
        <authorList>
            <consortium name="The Broad Institute Genome Sequencing Platform"/>
            <person name="Cuomo C."/>
            <person name="Litvintseva A."/>
            <person name="Chen Y."/>
            <person name="Heitman J."/>
            <person name="Sun S."/>
            <person name="Springer D."/>
            <person name="Dromer F."/>
            <person name="Young S.K."/>
            <person name="Zeng Q."/>
            <person name="Gargeya S."/>
            <person name="Fitzgerald M."/>
            <person name="Abouelleil A."/>
            <person name="Alvarado L."/>
            <person name="Berlin A.M."/>
            <person name="Chapman S.B."/>
            <person name="Dewar J."/>
            <person name="Goldberg J."/>
            <person name="Griggs A."/>
            <person name="Gujja S."/>
            <person name="Hansen M."/>
            <person name="Howarth C."/>
            <person name="Imamovic A."/>
            <person name="Larimer J."/>
            <person name="McCowan C."/>
            <person name="Murphy C."/>
            <person name="Pearson M."/>
            <person name="Priest M."/>
            <person name="Roberts A."/>
            <person name="Saif S."/>
            <person name="Shea T."/>
            <person name="Sykes S."/>
            <person name="Wortman J."/>
            <person name="Nusbaum C."/>
            <person name="Birren B."/>
        </authorList>
    </citation>
    <scope>NUCLEOTIDE SEQUENCE</scope>
    <source>
        <strain evidence="17">CBS 10117</strain>
    </source>
</reference>
<keyword evidence="6" id="KW-0349">Heme</keyword>
<dbReference type="GeneID" id="28966033"/>
<keyword evidence="5" id="KW-0964">Secreted</keyword>
<dbReference type="GO" id="GO:0005886">
    <property type="term" value="C:plasma membrane"/>
    <property type="evidence" value="ECO:0007669"/>
    <property type="project" value="UniProtKB-SubCell"/>
</dbReference>
<dbReference type="OrthoDB" id="2564678at2759"/>
<feature type="domain" description="CFEM" evidence="15">
    <location>
        <begin position="1"/>
        <end position="107"/>
    </location>
</feature>
<keyword evidence="12" id="KW-0325">Glycoprotein</keyword>
<keyword evidence="4" id="KW-1003">Cell membrane</keyword>
<keyword evidence="11" id="KW-1015">Disulfide bond</keyword>
<sequence>MKFTVLASIALASLVSAQTIPECVLTCSTQAAAAAGCSSYTDVTCVCTNADFQNAATSCLTANCTTADQTAALSLQSALCAGQSVTGGSLTASITASGSASIDASAIASLTQSGASGSAAATSLVSSASASASAASAASASGSASGSASRSGSASASGSATSAAASAASSAPASAGNKLEVSFKGLVGSAVGVVGLLAGAVVAL</sequence>
<keyword evidence="18" id="KW-1185">Reference proteome</keyword>
<evidence type="ECO:0000313" key="16">
    <source>
        <dbReference type="EMBL" id="OBR88115.1"/>
    </source>
</evidence>
<dbReference type="GO" id="GO:0005576">
    <property type="term" value="C:extracellular region"/>
    <property type="evidence" value="ECO:0007669"/>
    <property type="project" value="UniProtKB-SubCell"/>
</dbReference>
<dbReference type="RefSeq" id="XP_018265957.1">
    <property type="nucleotide sequence ID" value="XM_018405676.1"/>
</dbReference>
<keyword evidence="9" id="KW-0408">Iron</keyword>
<organism evidence="16">
    <name type="scientific">Kwoniella dejecticola CBS 10117</name>
    <dbReference type="NCBI Taxonomy" id="1296121"/>
    <lineage>
        <taxon>Eukaryota</taxon>
        <taxon>Fungi</taxon>
        <taxon>Dikarya</taxon>
        <taxon>Basidiomycota</taxon>
        <taxon>Agaricomycotina</taxon>
        <taxon>Tremellomycetes</taxon>
        <taxon>Tremellales</taxon>
        <taxon>Cryptococcaceae</taxon>
        <taxon>Kwoniella</taxon>
    </lineage>
</organism>
<evidence type="ECO:0000259" key="15">
    <source>
        <dbReference type="PROSITE" id="PS52012"/>
    </source>
</evidence>
<keyword evidence="8 14" id="KW-0732">Signal</keyword>
<name>A0A1A6ADH5_9TREE</name>
<accession>A0A1A6ADH5</accession>
<protein>
    <recommendedName>
        <fullName evidence="15">CFEM domain-containing protein</fullName>
    </recommendedName>
</protein>
<gene>
    <name evidence="16" type="ORF">I303_02334</name>
    <name evidence="17" type="ORF">I303_101534</name>
</gene>
<evidence type="ECO:0000256" key="7">
    <source>
        <dbReference type="ARBA" id="ARBA00022723"/>
    </source>
</evidence>
<keyword evidence="7" id="KW-0479">Metal-binding</keyword>
<dbReference type="EMBL" id="KI894028">
    <property type="protein sequence ID" value="OBR88115.1"/>
    <property type="molecule type" value="Genomic_DNA"/>
</dbReference>
<keyword evidence="13" id="KW-0449">Lipoprotein</keyword>
<dbReference type="Proteomes" id="UP000078595">
    <property type="component" value="Chromosome 2"/>
</dbReference>
<comment type="subcellular location">
    <subcellularLocation>
        <location evidence="1">Cell membrane</location>
        <topology evidence="1">Lipid-anchor</topology>
        <topology evidence="1">GPI-anchor</topology>
    </subcellularLocation>
    <subcellularLocation>
        <location evidence="2">Secreted</location>
    </subcellularLocation>
</comment>
<evidence type="ECO:0000256" key="13">
    <source>
        <dbReference type="ARBA" id="ARBA00023288"/>
    </source>
</evidence>
<dbReference type="GO" id="GO:0046872">
    <property type="term" value="F:metal ion binding"/>
    <property type="evidence" value="ECO:0007669"/>
    <property type="project" value="UniProtKB-KW"/>
</dbReference>
<evidence type="ECO:0000256" key="3">
    <source>
        <dbReference type="ARBA" id="ARBA00010031"/>
    </source>
</evidence>
<dbReference type="Pfam" id="PF05730">
    <property type="entry name" value="CFEM"/>
    <property type="match status" value="1"/>
</dbReference>
<reference evidence="16" key="1">
    <citation type="submission" date="2013-07" db="EMBL/GenBank/DDBJ databases">
        <title>The Genome Sequence of Cryptococcus dejecticola CBS10117.</title>
        <authorList>
            <consortium name="The Broad Institute Genome Sequencing Platform"/>
            <person name="Cuomo C."/>
            <person name="Litvintseva A."/>
            <person name="Chen Y."/>
            <person name="Heitman J."/>
            <person name="Sun S."/>
            <person name="Springer D."/>
            <person name="Dromer F."/>
            <person name="Young S.K."/>
            <person name="Zeng Q."/>
            <person name="Gargeya S."/>
            <person name="Fitzgerald M."/>
            <person name="Abouelleil A."/>
            <person name="Alvarado L."/>
            <person name="Berlin A.M."/>
            <person name="Chapman S.B."/>
            <person name="Dewar J."/>
            <person name="Goldberg J."/>
            <person name="Griggs A."/>
            <person name="Gujja S."/>
            <person name="Hansen M."/>
            <person name="Howarth C."/>
            <person name="Imamovic A."/>
            <person name="Larimer J."/>
            <person name="McCowan C."/>
            <person name="Murphy C."/>
            <person name="Pearson M."/>
            <person name="Priest M."/>
            <person name="Roberts A."/>
            <person name="Saif S."/>
            <person name="Shea T."/>
            <person name="Sykes S."/>
            <person name="Wortman J."/>
            <person name="Nusbaum C."/>
            <person name="Birren B."/>
        </authorList>
    </citation>
    <scope>NUCLEOTIDE SEQUENCE [LARGE SCALE GENOMIC DNA]</scope>
    <source>
        <strain evidence="16">CBS 10117</strain>
    </source>
</reference>
<evidence type="ECO:0000313" key="18">
    <source>
        <dbReference type="Proteomes" id="UP000078595"/>
    </source>
</evidence>
<keyword evidence="10" id="KW-0472">Membrane</keyword>
<evidence type="ECO:0000256" key="14">
    <source>
        <dbReference type="SAM" id="SignalP"/>
    </source>
</evidence>
<evidence type="ECO:0000256" key="2">
    <source>
        <dbReference type="ARBA" id="ARBA00004613"/>
    </source>
</evidence>
<reference evidence="17" key="3">
    <citation type="submission" date="2024-02" db="EMBL/GenBank/DDBJ databases">
        <title>Comparative genomics of Cryptococcus and Kwoniella reveals pathogenesis evolution and contrasting modes of karyotype evolution via chromosome fusion or intercentromeric recombination.</title>
        <authorList>
            <person name="Coelho M.A."/>
            <person name="David-Palma M."/>
            <person name="Shea T."/>
            <person name="Bowers K."/>
            <person name="McGinley-Smith S."/>
            <person name="Mohammad A.W."/>
            <person name="Gnirke A."/>
            <person name="Yurkov A.M."/>
            <person name="Nowrousian M."/>
            <person name="Sun S."/>
            <person name="Cuomo C.A."/>
            <person name="Heitman J."/>
        </authorList>
    </citation>
    <scope>NUCLEOTIDE SEQUENCE</scope>
    <source>
        <strain evidence="17">CBS 10117</strain>
    </source>
</reference>
<dbReference type="InterPro" id="IPR051735">
    <property type="entry name" value="CFEM_domain"/>
</dbReference>
<evidence type="ECO:0000256" key="1">
    <source>
        <dbReference type="ARBA" id="ARBA00004609"/>
    </source>
</evidence>
<proteinExistence type="inferred from homology"/>
<evidence type="ECO:0000256" key="9">
    <source>
        <dbReference type="ARBA" id="ARBA00023004"/>
    </source>
</evidence>
<feature type="signal peptide" evidence="14">
    <location>
        <begin position="1"/>
        <end position="17"/>
    </location>
</feature>
<dbReference type="EMBL" id="CP144531">
    <property type="protein sequence ID" value="WWC58988.1"/>
    <property type="molecule type" value="Genomic_DNA"/>
</dbReference>
<dbReference type="KEGG" id="kdj:28966033"/>
<dbReference type="PANTHER" id="PTHR37928">
    <property type="entry name" value="CFEM DOMAIN PROTEIN (AFU_ORTHOLOGUE AFUA_6G14090)"/>
    <property type="match status" value="1"/>
</dbReference>
<evidence type="ECO:0000256" key="4">
    <source>
        <dbReference type="ARBA" id="ARBA00022475"/>
    </source>
</evidence>
<evidence type="ECO:0000256" key="8">
    <source>
        <dbReference type="ARBA" id="ARBA00022729"/>
    </source>
</evidence>
<evidence type="ECO:0000256" key="5">
    <source>
        <dbReference type="ARBA" id="ARBA00022525"/>
    </source>
</evidence>
<feature type="chain" id="PRO_5008342306" description="CFEM domain-containing protein" evidence="14">
    <location>
        <begin position="18"/>
        <end position="204"/>
    </location>
</feature>
<dbReference type="InterPro" id="IPR008427">
    <property type="entry name" value="Extracellular_membr_CFEM_dom"/>
</dbReference>
<dbReference type="VEuPathDB" id="FungiDB:I303_02334"/>
<dbReference type="SMART" id="SM00747">
    <property type="entry name" value="CFEM"/>
    <property type="match status" value="1"/>
</dbReference>
<evidence type="ECO:0000256" key="10">
    <source>
        <dbReference type="ARBA" id="ARBA00023136"/>
    </source>
</evidence>
<evidence type="ECO:0000256" key="12">
    <source>
        <dbReference type="ARBA" id="ARBA00023180"/>
    </source>
</evidence>
<evidence type="ECO:0000256" key="11">
    <source>
        <dbReference type="ARBA" id="ARBA00023157"/>
    </source>
</evidence>
<dbReference type="PANTHER" id="PTHR37928:SF2">
    <property type="entry name" value="GPI ANCHORED CFEM DOMAIN PROTEIN (AFU_ORTHOLOGUE AFUA_6G10580)"/>
    <property type="match status" value="1"/>
</dbReference>